<reference evidence="11" key="1">
    <citation type="submission" date="2023-08" db="EMBL/GenBank/DDBJ databases">
        <authorList>
            <person name="Audoor S."/>
            <person name="Bilcke G."/>
        </authorList>
    </citation>
    <scope>NUCLEOTIDE SEQUENCE</scope>
</reference>
<keyword evidence="3" id="KW-0547">Nucleotide-binding</keyword>
<dbReference type="GO" id="GO:0004114">
    <property type="term" value="F:3',5'-cyclic-nucleotide phosphodiesterase activity"/>
    <property type="evidence" value="ECO:0007669"/>
    <property type="project" value="InterPro"/>
</dbReference>
<dbReference type="GO" id="GO:0007168">
    <property type="term" value="P:receptor guanylyl cyclase signaling pathway"/>
    <property type="evidence" value="ECO:0007669"/>
    <property type="project" value="TreeGrafter"/>
</dbReference>
<evidence type="ECO:0000256" key="2">
    <source>
        <dbReference type="ARBA" id="ARBA00022692"/>
    </source>
</evidence>
<feature type="compositionally biased region" description="Low complexity" evidence="7">
    <location>
        <begin position="777"/>
        <end position="787"/>
    </location>
</feature>
<dbReference type="PANTHER" id="PTHR11920">
    <property type="entry name" value="GUANYLYL CYCLASE"/>
    <property type="match status" value="1"/>
</dbReference>
<protein>
    <recommendedName>
        <fullName evidence="13">Phosphodiesterase</fullName>
    </recommendedName>
</protein>
<dbReference type="Pfam" id="PF00233">
    <property type="entry name" value="PDEase_I"/>
    <property type="match status" value="1"/>
</dbReference>
<feature type="compositionally biased region" description="Polar residues" evidence="7">
    <location>
        <begin position="788"/>
        <end position="801"/>
    </location>
</feature>
<name>A0AAD2JM27_9STRA</name>
<feature type="compositionally biased region" description="Basic and acidic residues" evidence="7">
    <location>
        <begin position="551"/>
        <end position="560"/>
    </location>
</feature>
<sequence>MQKQPSFTVRAPRGSKVTAQTMTSEADGLSVVSLSSHHDDDRLTDTKSITSNGTSINRKDELKKLRKDPWIQSLRFLSLCVLLVVAYVVAMTVYVSLKESEQVAFETKFQDQAAQISQSLATELTLKLRALDSLSVSIATHAASVGNTWPNITMPEFGYRSASTLKIGKAISVGMHPIVTREELQGWQEYSSANAESWRQQGFDFQESFPEALPEERRDEESLFPNPNVDNNTIPPASEFVFEITPDGKPIQYESNIMIPIWQHSPVDHGLPYINKDQIGYKGNTAALAEVFENKTAVVGLVFELSDTIHGNSYERLNARYQDSEWADIWQGNPKETSDFLEGENGDTRRGINPQLYGPATNIWYPMYEQVGQTKVGFERSDYTEVAILSLTVKWSSFFLEHIPPATNGLIVVMRNACDQVFTFDLTGEEVTYLGPEDFHEEEYEFYLQTVALTGTESIYTGTPLSRNFCPYSVDIYPSSKMRSTFSSKNPQSFTIGVACIFLFTIVVFVFYDFLVQRRQTFLADAADKSNAIVSALFPQIVRDRLFDHGKDPKEQKKNQFEVQPGRGSVTPYAHTKNSPPIADLFPNTTVMFGDISGFTAWSSSRQPSEVFILLETLYGAFDKVAKELEVFKVETIGDCYMAVTGLPNPQHDHHLRMVRFARYLLQETSVLTQELEVTLGPDTTNLAFRVGMHSGPVTAGVLRGEKSRFQLFGDTVNTASRMESTGKPNMVQVSQSTADLIIASGKGHWMKKREHRVQAKGKGEVQTYWIKTKVSSSSNGRSSTFSEGETASNAGSNEKSMGQMFYGNGSQDGSHDLAGSDSSDDEDEKKQDLEASFKRLGIRKSLIDWQVDVLSRLLKQIVFHRKNVSQASQASLDVSSEESTTKPRDSIAECIRMPDYGAYNTTESNGVDGLELPDKVLKQLEDLVTSIAQLYRSNAFHNFEHACHVTMSANKLLKRIVSPDRTVDDFDASIRSNHGTTFGLASDPLTQFAIVFSAIIHDVDHAGVSNAQLGKENSRIATMYNNQSLAEQNSIELTFAVLTSGTYSDLMGCICANQEEYQRFRQLVINCVMATDIFDKELKEFRNNRWVKAFSDTTESAANLKATIVIEHILQAADVAHTMQHWRVYKRWNEMLFQEMCTAHAEGRGLEKDPSEGWYQGELWFFDNYVIPLAKKLDDCGVFGVSSDECLNYAMENRKEWEEKGKSIVEEMKANFRQKHVQWDDENEESEGDAFCS</sequence>
<dbReference type="GO" id="GO:0001653">
    <property type="term" value="F:peptide receptor activity"/>
    <property type="evidence" value="ECO:0007669"/>
    <property type="project" value="TreeGrafter"/>
</dbReference>
<organism evidence="11 12">
    <name type="scientific">Cylindrotheca closterium</name>
    <dbReference type="NCBI Taxonomy" id="2856"/>
    <lineage>
        <taxon>Eukaryota</taxon>
        <taxon>Sar</taxon>
        <taxon>Stramenopiles</taxon>
        <taxon>Ochrophyta</taxon>
        <taxon>Bacillariophyta</taxon>
        <taxon>Bacillariophyceae</taxon>
        <taxon>Bacillariophycidae</taxon>
        <taxon>Bacillariales</taxon>
        <taxon>Bacillariaceae</taxon>
        <taxon>Cylindrotheca</taxon>
    </lineage>
</organism>
<evidence type="ECO:0000259" key="9">
    <source>
        <dbReference type="PROSITE" id="PS50125"/>
    </source>
</evidence>
<dbReference type="GO" id="GO:0005886">
    <property type="term" value="C:plasma membrane"/>
    <property type="evidence" value="ECO:0007669"/>
    <property type="project" value="TreeGrafter"/>
</dbReference>
<dbReference type="InterPro" id="IPR029787">
    <property type="entry name" value="Nucleotide_cyclase"/>
</dbReference>
<dbReference type="GO" id="GO:0000166">
    <property type="term" value="F:nucleotide binding"/>
    <property type="evidence" value="ECO:0007669"/>
    <property type="project" value="UniProtKB-KW"/>
</dbReference>
<evidence type="ECO:0000256" key="7">
    <source>
        <dbReference type="SAM" id="MobiDB-lite"/>
    </source>
</evidence>
<keyword evidence="6" id="KW-0456">Lyase</keyword>
<gene>
    <name evidence="11" type="ORF">CYCCA115_LOCUS20178</name>
</gene>
<comment type="caution">
    <text evidence="11">The sequence shown here is derived from an EMBL/GenBank/DDBJ whole genome shotgun (WGS) entry which is preliminary data.</text>
</comment>
<dbReference type="InterPro" id="IPR036971">
    <property type="entry name" value="PDEase_catalytic_dom_sf"/>
</dbReference>
<keyword evidence="4 8" id="KW-1133">Transmembrane helix</keyword>
<dbReference type="InterPro" id="IPR003607">
    <property type="entry name" value="HD/PDEase_dom"/>
</dbReference>
<dbReference type="Gene3D" id="3.30.70.1230">
    <property type="entry name" value="Nucleotide cyclase"/>
    <property type="match status" value="1"/>
</dbReference>
<feature type="domain" description="Guanylate cyclase" evidence="9">
    <location>
        <begin position="590"/>
        <end position="724"/>
    </location>
</feature>
<accession>A0AAD2JM27</accession>
<dbReference type="PROSITE" id="PS51845">
    <property type="entry name" value="PDEASE_I_2"/>
    <property type="match status" value="1"/>
</dbReference>
<dbReference type="PROSITE" id="PS50125">
    <property type="entry name" value="GUANYLATE_CYCLASE_2"/>
    <property type="match status" value="1"/>
</dbReference>
<evidence type="ECO:0000256" key="4">
    <source>
        <dbReference type="ARBA" id="ARBA00022989"/>
    </source>
</evidence>
<dbReference type="EMBL" id="CAKOGP040002147">
    <property type="protein sequence ID" value="CAJ1963470.1"/>
    <property type="molecule type" value="Genomic_DNA"/>
</dbReference>
<dbReference type="AlphaFoldDB" id="A0AAD2JM27"/>
<dbReference type="SUPFAM" id="SSF55073">
    <property type="entry name" value="Nucleotide cyclase"/>
    <property type="match status" value="1"/>
</dbReference>
<dbReference type="InterPro" id="IPR001054">
    <property type="entry name" value="A/G_cyclase"/>
</dbReference>
<evidence type="ECO:0000256" key="3">
    <source>
        <dbReference type="ARBA" id="ARBA00022741"/>
    </source>
</evidence>
<keyword evidence="12" id="KW-1185">Reference proteome</keyword>
<dbReference type="GO" id="GO:0035556">
    <property type="term" value="P:intracellular signal transduction"/>
    <property type="evidence" value="ECO:0007669"/>
    <property type="project" value="InterPro"/>
</dbReference>
<feature type="region of interest" description="Disordered" evidence="7">
    <location>
        <begin position="1"/>
        <end position="26"/>
    </location>
</feature>
<feature type="domain" description="PDEase" evidence="10">
    <location>
        <begin position="846"/>
        <end position="1238"/>
    </location>
</feature>
<dbReference type="Proteomes" id="UP001295423">
    <property type="component" value="Unassembled WGS sequence"/>
</dbReference>
<dbReference type="GO" id="GO:0004016">
    <property type="term" value="F:adenylate cyclase activity"/>
    <property type="evidence" value="ECO:0007669"/>
    <property type="project" value="TreeGrafter"/>
</dbReference>
<dbReference type="SMART" id="SM00471">
    <property type="entry name" value="HDc"/>
    <property type="match status" value="1"/>
</dbReference>
<dbReference type="InterPro" id="IPR050401">
    <property type="entry name" value="Cyclic_nucleotide_synthase"/>
</dbReference>
<evidence type="ECO:0000256" key="5">
    <source>
        <dbReference type="ARBA" id="ARBA00023136"/>
    </source>
</evidence>
<evidence type="ECO:0000313" key="11">
    <source>
        <dbReference type="EMBL" id="CAJ1963470.1"/>
    </source>
</evidence>
<comment type="subcellular location">
    <subcellularLocation>
        <location evidence="1">Membrane</location>
    </subcellularLocation>
</comment>
<evidence type="ECO:0000256" key="1">
    <source>
        <dbReference type="ARBA" id="ARBA00004370"/>
    </source>
</evidence>
<evidence type="ECO:0008006" key="13">
    <source>
        <dbReference type="Google" id="ProtNLM"/>
    </source>
</evidence>
<evidence type="ECO:0000256" key="8">
    <source>
        <dbReference type="SAM" id="Phobius"/>
    </source>
</evidence>
<feature type="transmembrane region" description="Helical" evidence="8">
    <location>
        <begin position="76"/>
        <end position="97"/>
    </location>
</feature>
<dbReference type="PANTHER" id="PTHR11920:SF335">
    <property type="entry name" value="GUANYLATE CYCLASE"/>
    <property type="match status" value="1"/>
</dbReference>
<proteinExistence type="predicted"/>
<evidence type="ECO:0000259" key="10">
    <source>
        <dbReference type="PROSITE" id="PS51845"/>
    </source>
</evidence>
<keyword evidence="5 8" id="KW-0472">Membrane</keyword>
<feature type="region of interest" description="Disordered" evidence="7">
    <location>
        <begin position="551"/>
        <end position="574"/>
    </location>
</feature>
<evidence type="ECO:0000256" key="6">
    <source>
        <dbReference type="ARBA" id="ARBA00023239"/>
    </source>
</evidence>
<dbReference type="Gene3D" id="1.10.1300.10">
    <property type="entry name" value="3'5'-cyclic nucleotide phosphodiesterase, catalytic domain"/>
    <property type="match status" value="1"/>
</dbReference>
<dbReference type="Pfam" id="PF00211">
    <property type="entry name" value="Guanylate_cyc"/>
    <property type="match status" value="1"/>
</dbReference>
<keyword evidence="2 8" id="KW-0812">Transmembrane</keyword>
<feature type="region of interest" description="Disordered" evidence="7">
    <location>
        <begin position="777"/>
        <end position="831"/>
    </location>
</feature>
<dbReference type="GO" id="GO:0004383">
    <property type="term" value="F:guanylate cyclase activity"/>
    <property type="evidence" value="ECO:0007669"/>
    <property type="project" value="TreeGrafter"/>
</dbReference>
<dbReference type="InterPro" id="IPR002073">
    <property type="entry name" value="PDEase_catalytic_dom"/>
</dbReference>
<evidence type="ECO:0000313" key="12">
    <source>
        <dbReference type="Proteomes" id="UP001295423"/>
    </source>
</evidence>
<dbReference type="CDD" id="cd07302">
    <property type="entry name" value="CHD"/>
    <property type="match status" value="1"/>
</dbReference>
<dbReference type="SUPFAM" id="SSF109604">
    <property type="entry name" value="HD-domain/PDEase-like"/>
    <property type="match status" value="1"/>
</dbReference>
<dbReference type="SMART" id="SM00044">
    <property type="entry name" value="CYCc"/>
    <property type="match status" value="1"/>
</dbReference>